<dbReference type="RefSeq" id="WP_135247524.1">
    <property type="nucleotide sequence ID" value="NZ_SMLK01000001.1"/>
</dbReference>
<protein>
    <submittedName>
        <fullName evidence="1">Uncharacterized protein</fullName>
    </submittedName>
</protein>
<dbReference type="AlphaFoldDB" id="A0A4Z0C7E6"/>
<reference evidence="1 2" key="1">
    <citation type="submission" date="2019-03" db="EMBL/GenBank/DDBJ databases">
        <title>Ramlibacter sp. 18x22-1, whole genome shotgun sequence.</title>
        <authorList>
            <person name="Zhang X."/>
            <person name="Feng G."/>
            <person name="Zhu H."/>
        </authorList>
    </citation>
    <scope>NUCLEOTIDE SEQUENCE [LARGE SCALE GENOMIC DNA]</scope>
    <source>
        <strain evidence="1 2">18x22-1</strain>
    </source>
</reference>
<gene>
    <name evidence="1" type="ORF">EZ216_00005</name>
</gene>
<comment type="caution">
    <text evidence="1">The sequence shown here is derived from an EMBL/GenBank/DDBJ whole genome shotgun (WGS) entry which is preliminary data.</text>
</comment>
<name>A0A4Z0C7E6_9BURK</name>
<sequence>MPFPALDDLLALATQEGRVCPKQHAWTALYELLPDVRHDTYGFIPAPPLVAEFWDRTGDEDKRERLREHLAWAVAHGAAAKVHAWLALMPADAWHREGA</sequence>
<proteinExistence type="predicted"/>
<dbReference type="EMBL" id="SMLK01000001">
    <property type="protein sequence ID" value="TFZ07587.1"/>
    <property type="molecule type" value="Genomic_DNA"/>
</dbReference>
<organism evidence="1 2">
    <name type="scientific">Ramlibacter humi</name>
    <dbReference type="NCBI Taxonomy" id="2530451"/>
    <lineage>
        <taxon>Bacteria</taxon>
        <taxon>Pseudomonadati</taxon>
        <taxon>Pseudomonadota</taxon>
        <taxon>Betaproteobacteria</taxon>
        <taxon>Burkholderiales</taxon>
        <taxon>Comamonadaceae</taxon>
        <taxon>Ramlibacter</taxon>
    </lineage>
</organism>
<dbReference type="Proteomes" id="UP000297839">
    <property type="component" value="Unassembled WGS sequence"/>
</dbReference>
<evidence type="ECO:0000313" key="1">
    <source>
        <dbReference type="EMBL" id="TFZ07587.1"/>
    </source>
</evidence>
<keyword evidence="2" id="KW-1185">Reference proteome</keyword>
<evidence type="ECO:0000313" key="2">
    <source>
        <dbReference type="Proteomes" id="UP000297839"/>
    </source>
</evidence>
<accession>A0A4Z0C7E6</accession>